<keyword evidence="8" id="KW-0548">Nucleotidyltransferase</keyword>
<dbReference type="Pfam" id="PF22600">
    <property type="entry name" value="MTPAP-like_central"/>
    <property type="match status" value="1"/>
</dbReference>
<comment type="cofactor">
    <cofactor evidence="1">
        <name>Mn(2+)</name>
        <dbReference type="ChEBI" id="CHEBI:29035"/>
    </cofactor>
</comment>
<name>A0A6F9DWI7_9ASCI</name>
<proteinExistence type="evidence at transcript level"/>
<dbReference type="InterPro" id="IPR002058">
    <property type="entry name" value="PAP_assoc"/>
</dbReference>
<dbReference type="EMBL" id="LR791521">
    <property type="protein sequence ID" value="CAB3267383.1"/>
    <property type="molecule type" value="mRNA"/>
</dbReference>
<protein>
    <submittedName>
        <fullName evidence="8">Terminal uridylyltransferase 4</fullName>
    </submittedName>
</protein>
<dbReference type="Gene3D" id="3.30.460.10">
    <property type="entry name" value="Beta Polymerase, domain 2"/>
    <property type="match status" value="1"/>
</dbReference>
<evidence type="ECO:0000259" key="7">
    <source>
        <dbReference type="Pfam" id="PF22600"/>
    </source>
</evidence>
<feature type="domain" description="Poly(A) RNA polymerase mitochondrial-like central palm" evidence="7">
    <location>
        <begin position="64"/>
        <end position="198"/>
    </location>
</feature>
<evidence type="ECO:0000256" key="3">
    <source>
        <dbReference type="ARBA" id="ARBA00022679"/>
    </source>
</evidence>
<dbReference type="AlphaFoldDB" id="A0A6F9DWI7"/>
<evidence type="ECO:0000313" key="8">
    <source>
        <dbReference type="EMBL" id="CAB3267383.1"/>
    </source>
</evidence>
<reference evidence="8" key="1">
    <citation type="submission" date="2020-04" db="EMBL/GenBank/DDBJ databases">
        <authorList>
            <person name="Neveu A P."/>
        </authorList>
    </citation>
    <scope>NUCLEOTIDE SEQUENCE</scope>
    <source>
        <tissue evidence="8">Whole embryo</tissue>
    </source>
</reference>
<evidence type="ECO:0000256" key="5">
    <source>
        <dbReference type="ARBA" id="ARBA00022842"/>
    </source>
</evidence>
<keyword evidence="3 8" id="KW-0808">Transferase</keyword>
<organism evidence="8">
    <name type="scientific">Phallusia mammillata</name>
    <dbReference type="NCBI Taxonomy" id="59560"/>
    <lineage>
        <taxon>Eukaryota</taxon>
        <taxon>Metazoa</taxon>
        <taxon>Chordata</taxon>
        <taxon>Tunicata</taxon>
        <taxon>Ascidiacea</taxon>
        <taxon>Phlebobranchia</taxon>
        <taxon>Ascidiidae</taxon>
        <taxon>Phallusia</taxon>
    </lineage>
</organism>
<evidence type="ECO:0000256" key="4">
    <source>
        <dbReference type="ARBA" id="ARBA00022723"/>
    </source>
</evidence>
<evidence type="ECO:0000256" key="1">
    <source>
        <dbReference type="ARBA" id="ARBA00001936"/>
    </source>
</evidence>
<dbReference type="PANTHER" id="PTHR12271:SF66">
    <property type="entry name" value="TERMINAL URIDYLYLTRANSFERASE TAILOR"/>
    <property type="match status" value="1"/>
</dbReference>
<keyword evidence="5" id="KW-0460">Magnesium</keyword>
<evidence type="ECO:0000259" key="6">
    <source>
        <dbReference type="Pfam" id="PF03828"/>
    </source>
</evidence>
<dbReference type="GO" id="GO:0046872">
    <property type="term" value="F:metal ion binding"/>
    <property type="evidence" value="ECO:0007669"/>
    <property type="project" value="UniProtKB-KW"/>
</dbReference>
<dbReference type="Pfam" id="PF03828">
    <property type="entry name" value="PAP_assoc"/>
    <property type="match status" value="1"/>
</dbReference>
<accession>A0A6F9DWI7</accession>
<comment type="cofactor">
    <cofactor evidence="2">
        <name>Mg(2+)</name>
        <dbReference type="ChEBI" id="CHEBI:18420"/>
    </cofactor>
</comment>
<feature type="domain" description="PAP-associated" evidence="6">
    <location>
        <begin position="288"/>
        <end position="335"/>
    </location>
</feature>
<dbReference type="GO" id="GO:0031123">
    <property type="term" value="P:RNA 3'-end processing"/>
    <property type="evidence" value="ECO:0007669"/>
    <property type="project" value="TreeGrafter"/>
</dbReference>
<gene>
    <name evidence="8" type="primary">Tut4-001</name>
</gene>
<dbReference type="GO" id="GO:0050265">
    <property type="term" value="F:RNA uridylyltransferase activity"/>
    <property type="evidence" value="ECO:0007669"/>
    <property type="project" value="TreeGrafter"/>
</dbReference>
<sequence length="395" mass="45578">MSHVAAGKRMWSSLFLQYTCSRSIAKFATKQDEPPCKNSNAVSSRSDKEQQEHFDLLGRICSYVFDACKPDAEILRKHHLVKQHLERNCHFLWGKDAKAELFGSAANGFGFKSSDLDYFVQPIKLPLSSKGSKSVAVSMGNRLAKQLRQDPCFNKIMWIPHCRVPILRCVHISTQRELDITFDNGVVARNTRLLAHYAAIDCRCQILGFAMKLLTKMAGIANSQHNFLSSYAYTLMVIYYLQQLKDPVLPQLQKIGQCGSILCGVHETWFYDGELEGVWPEMGVNKQSVGELWLGLLYFYAYEFDYNSHSVCIRGLSRKQLRHRHMTIYDPFELSRNLGQPLSQNNAQHIQHVFRTAYQNFSQSPPPNMKNPELVKHYFLAFKRSNRRFWRHETL</sequence>
<dbReference type="InterPro" id="IPR043519">
    <property type="entry name" value="NT_sf"/>
</dbReference>
<dbReference type="PANTHER" id="PTHR12271">
    <property type="entry name" value="POLY A POLYMERASE CID PAP -RELATED"/>
    <property type="match status" value="1"/>
</dbReference>
<evidence type="ECO:0000256" key="2">
    <source>
        <dbReference type="ARBA" id="ARBA00001946"/>
    </source>
</evidence>
<dbReference type="Gene3D" id="1.10.1410.10">
    <property type="match status" value="1"/>
</dbReference>
<keyword evidence="4" id="KW-0479">Metal-binding</keyword>
<dbReference type="InterPro" id="IPR054708">
    <property type="entry name" value="MTPAP-like_central"/>
</dbReference>
<dbReference type="CDD" id="cd05402">
    <property type="entry name" value="NT_PAP_TUTase"/>
    <property type="match status" value="1"/>
</dbReference>
<dbReference type="SUPFAM" id="SSF81631">
    <property type="entry name" value="PAP/OAS1 substrate-binding domain"/>
    <property type="match status" value="1"/>
</dbReference>
<dbReference type="SUPFAM" id="SSF81301">
    <property type="entry name" value="Nucleotidyltransferase"/>
    <property type="match status" value="1"/>
</dbReference>